<dbReference type="Proteomes" id="UP000041254">
    <property type="component" value="Unassembled WGS sequence"/>
</dbReference>
<dbReference type="InParanoid" id="A0A0G4H4D8"/>
<dbReference type="EMBL" id="CDMY01000990">
    <property type="protein sequence ID" value="CEM38637.1"/>
    <property type="molecule type" value="Genomic_DNA"/>
</dbReference>
<dbReference type="VEuPathDB" id="CryptoDB:Vbra_6580"/>
<name>A0A0G4H4D8_VITBC</name>
<dbReference type="PhylomeDB" id="A0A0G4H4D8"/>
<proteinExistence type="predicted"/>
<dbReference type="AlphaFoldDB" id="A0A0G4H4D8"/>
<sequence>MQDGKDFTIWYVDNVGFRKDSIVYALTKDGAVKYVEASEIEQVYRGRGVAQDPLNWLLIDGHEGYLWSMWRGRAVLAASSRHDNYNIFKKTMDCNLIMPIWSGDEVEEALKGHLLAGSAGRGEQLLRAQLDFVMDPAPVGDKGDPLEELVHLFLAVTEAPIYLETLKKHQARVKKMPRPLRMVTAQEKQRNLLKVRFDTTGQGRVARMFSGNKANDGQPELNKGYDRVGQPGFWVRRDKNWPVIDSLYIDGDTVYLIQVSADREHSASGFNQGLIDRLRASPAMASCSKWRIVWAIPQGALGVTEWDEEAHKLFEDEEYVFELPADRAEKELQEYLCQGRPPALKPIARKNVVLRLFDALIQPQRSAGKNY</sequence>
<accession>A0A0G4H4D8</accession>
<organism evidence="1 2">
    <name type="scientific">Vitrella brassicaformis (strain CCMP3155)</name>
    <dbReference type="NCBI Taxonomy" id="1169540"/>
    <lineage>
        <taxon>Eukaryota</taxon>
        <taxon>Sar</taxon>
        <taxon>Alveolata</taxon>
        <taxon>Colpodellida</taxon>
        <taxon>Vitrellaceae</taxon>
        <taxon>Vitrella</taxon>
    </lineage>
</organism>
<keyword evidence="2" id="KW-1185">Reference proteome</keyword>
<reference evidence="1 2" key="1">
    <citation type="submission" date="2014-11" db="EMBL/GenBank/DDBJ databases">
        <authorList>
            <person name="Zhu J."/>
            <person name="Qi W."/>
            <person name="Song R."/>
        </authorList>
    </citation>
    <scope>NUCLEOTIDE SEQUENCE [LARGE SCALE GENOMIC DNA]</scope>
</reference>
<evidence type="ECO:0000313" key="1">
    <source>
        <dbReference type="EMBL" id="CEM38637.1"/>
    </source>
</evidence>
<gene>
    <name evidence="1" type="ORF">Vbra_6580</name>
</gene>
<protein>
    <submittedName>
        <fullName evidence="1">Uncharacterized protein</fullName>
    </submittedName>
</protein>
<evidence type="ECO:0000313" key="2">
    <source>
        <dbReference type="Proteomes" id="UP000041254"/>
    </source>
</evidence>